<dbReference type="AlphaFoldDB" id="A0A9J5WRD0"/>
<evidence type="ECO:0000259" key="7">
    <source>
        <dbReference type="PROSITE" id="PS50066"/>
    </source>
</evidence>
<dbReference type="Gene3D" id="3.40.1810.10">
    <property type="entry name" value="Transcription factor, MADS-box"/>
    <property type="match status" value="1"/>
</dbReference>
<sequence>MKIKRQGLIMARSGRKKIRIEKIQNKKKRSVTFSKRRTGLFKKETELSALCDSPSAMVIFSPDDNKSTVYSIGYPCVNSIMDKFMEVNPPTDIDDTNSLTVHHKNAIRKVGLELIEINRKLEEEEKRKKRLDAIGRSYENLNSLQYQQLIETIEIKFLETECIAIQLKECNMPFPYSTFGDALAPK</sequence>
<dbReference type="SMART" id="SM00432">
    <property type="entry name" value="MADS"/>
    <property type="match status" value="1"/>
</dbReference>
<dbReference type="GO" id="GO:0046983">
    <property type="term" value="F:protein dimerization activity"/>
    <property type="evidence" value="ECO:0007669"/>
    <property type="project" value="InterPro"/>
</dbReference>
<dbReference type="Proteomes" id="UP000824120">
    <property type="component" value="Chromosome 11"/>
</dbReference>
<keyword evidence="5" id="KW-0539">Nucleus</keyword>
<gene>
    <name evidence="8" type="ORF">H5410_058336</name>
</gene>
<comment type="caution">
    <text evidence="8">The sequence shown here is derived from an EMBL/GenBank/DDBJ whole genome shotgun (WGS) entry which is preliminary data.</text>
</comment>
<keyword evidence="6" id="KW-0175">Coiled coil</keyword>
<dbReference type="PRINTS" id="PR00404">
    <property type="entry name" value="MADSDOMAIN"/>
</dbReference>
<dbReference type="SUPFAM" id="SSF55455">
    <property type="entry name" value="SRF-like"/>
    <property type="match status" value="1"/>
</dbReference>
<dbReference type="PANTHER" id="PTHR11945">
    <property type="entry name" value="MADS BOX PROTEIN"/>
    <property type="match status" value="1"/>
</dbReference>
<dbReference type="Pfam" id="PF00319">
    <property type="entry name" value="SRF-TF"/>
    <property type="match status" value="1"/>
</dbReference>
<evidence type="ECO:0000256" key="6">
    <source>
        <dbReference type="SAM" id="Coils"/>
    </source>
</evidence>
<dbReference type="CDD" id="cd00266">
    <property type="entry name" value="MADS_SRF_like"/>
    <property type="match status" value="1"/>
</dbReference>
<dbReference type="InterPro" id="IPR036879">
    <property type="entry name" value="TF_MADSbox_sf"/>
</dbReference>
<evidence type="ECO:0000313" key="9">
    <source>
        <dbReference type="Proteomes" id="UP000824120"/>
    </source>
</evidence>
<keyword evidence="2" id="KW-0805">Transcription regulation</keyword>
<dbReference type="PROSITE" id="PS50066">
    <property type="entry name" value="MADS_BOX_2"/>
    <property type="match status" value="1"/>
</dbReference>
<dbReference type="OrthoDB" id="1898716at2759"/>
<name>A0A9J5WRD0_SOLCO</name>
<dbReference type="GO" id="GO:0000981">
    <property type="term" value="F:DNA-binding transcription factor activity, RNA polymerase II-specific"/>
    <property type="evidence" value="ECO:0007669"/>
    <property type="project" value="InterPro"/>
</dbReference>
<dbReference type="PANTHER" id="PTHR11945:SF661">
    <property type="entry name" value="MADS-BOX DOMAIN-CONTAINING PROTEIN"/>
    <property type="match status" value="1"/>
</dbReference>
<dbReference type="GO" id="GO:0045944">
    <property type="term" value="P:positive regulation of transcription by RNA polymerase II"/>
    <property type="evidence" value="ECO:0007669"/>
    <property type="project" value="InterPro"/>
</dbReference>
<evidence type="ECO:0000256" key="3">
    <source>
        <dbReference type="ARBA" id="ARBA00023125"/>
    </source>
</evidence>
<comment type="subcellular location">
    <subcellularLocation>
        <location evidence="1">Nucleus</location>
    </subcellularLocation>
</comment>
<organism evidence="8 9">
    <name type="scientific">Solanum commersonii</name>
    <name type="common">Commerson's wild potato</name>
    <name type="synonym">Commerson's nightshade</name>
    <dbReference type="NCBI Taxonomy" id="4109"/>
    <lineage>
        <taxon>Eukaryota</taxon>
        <taxon>Viridiplantae</taxon>
        <taxon>Streptophyta</taxon>
        <taxon>Embryophyta</taxon>
        <taxon>Tracheophyta</taxon>
        <taxon>Spermatophyta</taxon>
        <taxon>Magnoliopsida</taxon>
        <taxon>eudicotyledons</taxon>
        <taxon>Gunneridae</taxon>
        <taxon>Pentapetalae</taxon>
        <taxon>asterids</taxon>
        <taxon>lamiids</taxon>
        <taxon>Solanales</taxon>
        <taxon>Solanaceae</taxon>
        <taxon>Solanoideae</taxon>
        <taxon>Solaneae</taxon>
        <taxon>Solanum</taxon>
    </lineage>
</organism>
<dbReference type="InterPro" id="IPR033897">
    <property type="entry name" value="SRF-like_MADS-box"/>
</dbReference>
<keyword evidence="3" id="KW-0238">DNA-binding</keyword>
<accession>A0A9J5WRD0</accession>
<evidence type="ECO:0000256" key="5">
    <source>
        <dbReference type="ARBA" id="ARBA00023242"/>
    </source>
</evidence>
<evidence type="ECO:0000256" key="1">
    <source>
        <dbReference type="ARBA" id="ARBA00004123"/>
    </source>
</evidence>
<reference evidence="8 9" key="1">
    <citation type="submission" date="2020-09" db="EMBL/GenBank/DDBJ databases">
        <title>De no assembly of potato wild relative species, Solanum commersonii.</title>
        <authorList>
            <person name="Cho K."/>
        </authorList>
    </citation>
    <scope>NUCLEOTIDE SEQUENCE [LARGE SCALE GENOMIC DNA]</scope>
    <source>
        <strain evidence="8">LZ3.2</strain>
        <tissue evidence="8">Leaf</tissue>
    </source>
</reference>
<dbReference type="InterPro" id="IPR002100">
    <property type="entry name" value="TF_MADSbox"/>
</dbReference>
<dbReference type="GO" id="GO:0000978">
    <property type="term" value="F:RNA polymerase II cis-regulatory region sequence-specific DNA binding"/>
    <property type="evidence" value="ECO:0007669"/>
    <property type="project" value="TreeGrafter"/>
</dbReference>
<feature type="domain" description="MADS-box" evidence="7">
    <location>
        <begin position="13"/>
        <end position="61"/>
    </location>
</feature>
<feature type="coiled-coil region" evidence="6">
    <location>
        <begin position="107"/>
        <end position="134"/>
    </location>
</feature>
<evidence type="ECO:0000313" key="8">
    <source>
        <dbReference type="EMBL" id="KAG5578202.1"/>
    </source>
</evidence>
<evidence type="ECO:0000256" key="4">
    <source>
        <dbReference type="ARBA" id="ARBA00023163"/>
    </source>
</evidence>
<dbReference type="EMBL" id="JACXVP010000011">
    <property type="protein sequence ID" value="KAG5578202.1"/>
    <property type="molecule type" value="Genomic_DNA"/>
</dbReference>
<keyword evidence="9" id="KW-1185">Reference proteome</keyword>
<dbReference type="GO" id="GO:0005634">
    <property type="term" value="C:nucleus"/>
    <property type="evidence" value="ECO:0007669"/>
    <property type="project" value="UniProtKB-SubCell"/>
</dbReference>
<protein>
    <recommendedName>
        <fullName evidence="7">MADS-box domain-containing protein</fullName>
    </recommendedName>
</protein>
<keyword evidence="4" id="KW-0804">Transcription</keyword>
<proteinExistence type="predicted"/>
<evidence type="ECO:0000256" key="2">
    <source>
        <dbReference type="ARBA" id="ARBA00023015"/>
    </source>
</evidence>